<feature type="non-terminal residue" evidence="1">
    <location>
        <position position="1"/>
    </location>
</feature>
<proteinExistence type="predicted"/>
<reference evidence="1 2" key="2">
    <citation type="submission" date="2016-08" db="EMBL/GenBank/DDBJ databases">
        <title>Pervasive Adenine N6-methylation of Active Genes in Fungi.</title>
        <authorList>
            <consortium name="DOE Joint Genome Institute"/>
            <person name="Mondo S.J."/>
            <person name="Dannebaum R.O."/>
            <person name="Kuo R.C."/>
            <person name="Labutti K."/>
            <person name="Haridas S."/>
            <person name="Kuo A."/>
            <person name="Salamov A."/>
            <person name="Ahrendt S.R."/>
            <person name="Lipzen A."/>
            <person name="Sullivan W."/>
            <person name="Andreopoulos W.B."/>
            <person name="Clum A."/>
            <person name="Lindquist E."/>
            <person name="Daum C."/>
            <person name="Ramamoorthy G.K."/>
            <person name="Gryganskyi A."/>
            <person name="Culley D."/>
            <person name="Magnuson J.K."/>
            <person name="James T.Y."/>
            <person name="O'Malley M.A."/>
            <person name="Stajich J.E."/>
            <person name="Spatafora J.W."/>
            <person name="Visel A."/>
            <person name="Grigoriev I.V."/>
        </authorList>
    </citation>
    <scope>NUCLEOTIDE SEQUENCE [LARGE SCALE GENOMIC DNA]</scope>
    <source>
        <strain evidence="1 2">S4</strain>
    </source>
</reference>
<dbReference type="EMBL" id="MCFG01000519">
    <property type="protein sequence ID" value="ORX64526.1"/>
    <property type="molecule type" value="Genomic_DNA"/>
</dbReference>
<evidence type="ECO:0000313" key="1">
    <source>
        <dbReference type="EMBL" id="ORX64526.1"/>
    </source>
</evidence>
<protein>
    <submittedName>
        <fullName evidence="1">Uncharacterized protein</fullName>
    </submittedName>
</protein>
<comment type="caution">
    <text evidence="1">The sequence shown here is derived from an EMBL/GenBank/DDBJ whole genome shotgun (WGS) entry which is preliminary data.</text>
</comment>
<dbReference type="AlphaFoldDB" id="A0A1Y1VU31"/>
<dbReference type="Proteomes" id="UP000193944">
    <property type="component" value="Unassembled WGS sequence"/>
</dbReference>
<evidence type="ECO:0000313" key="2">
    <source>
        <dbReference type="Proteomes" id="UP000193944"/>
    </source>
</evidence>
<name>A0A1Y1VU31_9FUNG</name>
<reference evidence="1 2" key="1">
    <citation type="submission" date="2016-08" db="EMBL/GenBank/DDBJ databases">
        <title>A Parts List for Fungal Cellulosomes Revealed by Comparative Genomics.</title>
        <authorList>
            <consortium name="DOE Joint Genome Institute"/>
            <person name="Haitjema C.H."/>
            <person name="Gilmore S.P."/>
            <person name="Henske J.K."/>
            <person name="Solomon K.V."/>
            <person name="De Groot R."/>
            <person name="Kuo A."/>
            <person name="Mondo S.J."/>
            <person name="Salamov A.A."/>
            <person name="Labutti K."/>
            <person name="Zhao Z."/>
            <person name="Chiniquy J."/>
            <person name="Barry K."/>
            <person name="Brewer H.M."/>
            <person name="Purvine S.O."/>
            <person name="Wright A.T."/>
            <person name="Boxma B."/>
            <person name="Van Alen T."/>
            <person name="Hackstein J.H."/>
            <person name="Baker S.E."/>
            <person name="Grigoriev I.V."/>
            <person name="O'Malley M.A."/>
        </authorList>
    </citation>
    <scope>NUCLEOTIDE SEQUENCE [LARGE SCALE GENOMIC DNA]</scope>
    <source>
        <strain evidence="1 2">S4</strain>
    </source>
</reference>
<organism evidence="1 2">
    <name type="scientific">Anaeromyces robustus</name>
    <dbReference type="NCBI Taxonomy" id="1754192"/>
    <lineage>
        <taxon>Eukaryota</taxon>
        <taxon>Fungi</taxon>
        <taxon>Fungi incertae sedis</taxon>
        <taxon>Chytridiomycota</taxon>
        <taxon>Chytridiomycota incertae sedis</taxon>
        <taxon>Neocallimastigomycetes</taxon>
        <taxon>Neocallimastigales</taxon>
        <taxon>Neocallimastigaceae</taxon>
        <taxon>Anaeromyces</taxon>
    </lineage>
</organism>
<sequence>HGENPSQMKYDIPIEQFRKVVITYNESELFNLSNINNNKKANDNSNINISMINNSNINNSNILNESFYLMRNNDDSIPIFASSPISPKKSPDIYINNNDNSFPIYPSNALSPTLSSASPSKGKNNYNEDSFPLYSSLSPRKTYLSNIKPYDY</sequence>
<accession>A0A1Y1VU31</accession>
<gene>
    <name evidence="1" type="ORF">BCR32DRAFT_287051</name>
</gene>
<keyword evidence="2" id="KW-1185">Reference proteome</keyword>